<dbReference type="Gene3D" id="1.10.10.60">
    <property type="entry name" value="Homeodomain-like"/>
    <property type="match status" value="1"/>
</dbReference>
<feature type="domain" description="HTH araC/xylS-type" evidence="4">
    <location>
        <begin position="198"/>
        <end position="295"/>
    </location>
</feature>
<dbReference type="GO" id="GO:0043565">
    <property type="term" value="F:sequence-specific DNA binding"/>
    <property type="evidence" value="ECO:0007669"/>
    <property type="project" value="InterPro"/>
</dbReference>
<sequence>MKNNDWLLAHLGVESSIFHVGKYCGSWQTSAAGFSRASFHIVTEGDCWLHLDKTSSAHRLARGDVLFMLRDIPFILSSGKTRDEASRIGRKEMLPIAHTQDAGTGLICGFFHFSSTMTPIILSVLPSWIILRAQDVESNNVRKIIDLLYEETYNRSHPSESVLSRMAEILLFLALRQYTETTPLPETLYTLKNRPDFLPLLAQIALDPVREWTLSEMAAAMGMSRAHFSKRFTESSGYTPGEALRIMRMSLACQKLQRGESLQRVADDVGYQSLSAFSRAFQRTIGQLPGEYRKQHDRSLHIKD</sequence>
<evidence type="ECO:0000259" key="4">
    <source>
        <dbReference type="PROSITE" id="PS01124"/>
    </source>
</evidence>
<dbReference type="InterPro" id="IPR009057">
    <property type="entry name" value="Homeodomain-like_sf"/>
</dbReference>
<organism evidence="5 6">
    <name type="scientific">[Pantoea] beijingensis</name>
    <dbReference type="NCBI Taxonomy" id="1324864"/>
    <lineage>
        <taxon>Bacteria</taxon>
        <taxon>Pseudomonadati</taxon>
        <taxon>Pseudomonadota</taxon>
        <taxon>Gammaproteobacteria</taxon>
        <taxon>Enterobacterales</taxon>
        <taxon>Erwiniaceae</taxon>
        <taxon>Erwinia</taxon>
    </lineage>
</organism>
<dbReference type="Proteomes" id="UP000288794">
    <property type="component" value="Unassembled WGS sequence"/>
</dbReference>
<keyword evidence="6" id="KW-1185">Reference proteome</keyword>
<dbReference type="InterPro" id="IPR018060">
    <property type="entry name" value="HTH_AraC"/>
</dbReference>
<comment type="caution">
    <text evidence="5">The sequence shown here is derived from an EMBL/GenBank/DDBJ whole genome shotgun (WGS) entry which is preliminary data.</text>
</comment>
<evidence type="ECO:0000256" key="2">
    <source>
        <dbReference type="ARBA" id="ARBA00023125"/>
    </source>
</evidence>
<dbReference type="SMART" id="SM00342">
    <property type="entry name" value="HTH_ARAC"/>
    <property type="match status" value="1"/>
</dbReference>
<dbReference type="AlphaFoldDB" id="A0A443IHX5"/>
<dbReference type="InterPro" id="IPR018062">
    <property type="entry name" value="HTH_AraC-typ_CS"/>
</dbReference>
<dbReference type="PRINTS" id="PR00032">
    <property type="entry name" value="HTHARAC"/>
</dbReference>
<dbReference type="InterPro" id="IPR020449">
    <property type="entry name" value="Tscrpt_reg_AraC-type_HTH"/>
</dbReference>
<keyword evidence="3" id="KW-0804">Transcription</keyword>
<keyword evidence="2" id="KW-0238">DNA-binding</keyword>
<evidence type="ECO:0000256" key="3">
    <source>
        <dbReference type="ARBA" id="ARBA00023163"/>
    </source>
</evidence>
<gene>
    <name evidence="5" type="ORF">ED28_01115</name>
</gene>
<evidence type="ECO:0000313" key="6">
    <source>
        <dbReference type="Proteomes" id="UP000288794"/>
    </source>
</evidence>
<dbReference type="InterPro" id="IPR032783">
    <property type="entry name" value="AraC_lig"/>
</dbReference>
<dbReference type="EMBL" id="JMEE01000001">
    <property type="protein sequence ID" value="RWR03616.1"/>
    <property type="molecule type" value="Genomic_DNA"/>
</dbReference>
<dbReference type="PANTHER" id="PTHR11019:SF159">
    <property type="entry name" value="TRANSCRIPTIONAL REGULATOR-RELATED"/>
    <property type="match status" value="1"/>
</dbReference>
<dbReference type="PROSITE" id="PS00041">
    <property type="entry name" value="HTH_ARAC_FAMILY_1"/>
    <property type="match status" value="1"/>
</dbReference>
<dbReference type="PROSITE" id="PS01124">
    <property type="entry name" value="HTH_ARAC_FAMILY_2"/>
    <property type="match status" value="1"/>
</dbReference>
<name>A0A443IHX5_9GAMM</name>
<keyword evidence="1" id="KW-0805">Transcription regulation</keyword>
<reference evidence="5 6" key="1">
    <citation type="submission" date="2014-04" db="EMBL/GenBank/DDBJ databases">
        <title>Draft genome sequence of Pantoea beijingensis strain LMG 27579, an emerging pathogen to Pleurotus eryngii with potential industrial application.</title>
        <authorList>
            <person name="Xu F."/>
            <person name="Liu Y."/>
            <person name="Wang S."/>
            <person name="Yin Y."/>
            <person name="Ma Y."/>
            <person name="Zhao S."/>
            <person name="Rong C."/>
        </authorList>
    </citation>
    <scope>NUCLEOTIDE SEQUENCE [LARGE SCALE GENOMIC DNA]</scope>
    <source>
        <strain evidence="5 6">LMG 27579</strain>
    </source>
</reference>
<dbReference type="Pfam" id="PF12852">
    <property type="entry name" value="Cupin_6"/>
    <property type="match status" value="1"/>
</dbReference>
<evidence type="ECO:0000256" key="1">
    <source>
        <dbReference type="ARBA" id="ARBA00023015"/>
    </source>
</evidence>
<dbReference type="SUPFAM" id="SSF46689">
    <property type="entry name" value="Homeodomain-like"/>
    <property type="match status" value="2"/>
</dbReference>
<dbReference type="Pfam" id="PF12833">
    <property type="entry name" value="HTH_18"/>
    <property type="match status" value="1"/>
</dbReference>
<accession>A0A443IHX5</accession>
<proteinExistence type="predicted"/>
<dbReference type="PANTHER" id="PTHR11019">
    <property type="entry name" value="HTH-TYPE TRANSCRIPTIONAL REGULATOR NIMR"/>
    <property type="match status" value="1"/>
</dbReference>
<dbReference type="RefSeq" id="WP_128174461.1">
    <property type="nucleotide sequence ID" value="NZ_CP071409.1"/>
</dbReference>
<dbReference type="GO" id="GO:0003700">
    <property type="term" value="F:DNA-binding transcription factor activity"/>
    <property type="evidence" value="ECO:0007669"/>
    <property type="project" value="InterPro"/>
</dbReference>
<evidence type="ECO:0000313" key="5">
    <source>
        <dbReference type="EMBL" id="RWR03616.1"/>
    </source>
</evidence>
<protein>
    <recommendedName>
        <fullName evidence="4">HTH araC/xylS-type domain-containing protein</fullName>
    </recommendedName>
</protein>